<dbReference type="GeneID" id="110078933"/>
<dbReference type="KEGG" id="pvt:110078933"/>
<organism evidence="12 13">
    <name type="scientific">Pogona vitticeps</name>
    <name type="common">central bearded dragon</name>
    <dbReference type="NCBI Taxonomy" id="103695"/>
    <lineage>
        <taxon>Eukaryota</taxon>
        <taxon>Metazoa</taxon>
        <taxon>Chordata</taxon>
        <taxon>Craniata</taxon>
        <taxon>Vertebrata</taxon>
        <taxon>Euteleostomi</taxon>
        <taxon>Lepidosauria</taxon>
        <taxon>Squamata</taxon>
        <taxon>Bifurcata</taxon>
        <taxon>Unidentata</taxon>
        <taxon>Episquamata</taxon>
        <taxon>Toxicofera</taxon>
        <taxon>Iguania</taxon>
        <taxon>Acrodonta</taxon>
        <taxon>Agamidae</taxon>
        <taxon>Amphibolurinae</taxon>
        <taxon>Pogona</taxon>
    </lineage>
</organism>
<sequence length="488" mass="53587">MTGFRMKALFFSVFLHHLGASGAVYKRWIPNTNFENTSNWDRGHVPCATDVILFGNNEDVSVFVQSSHFLTEMYMPLNGELIMGPGAGFAAFDGSYNPGCETASKIYFTGAENFQWYDPTLWQAATSMEDLDQGKYIFFMDEERVPCQYDDVIFQPQASFRVNITSSEKMIHLRSISIMGQKFTSDDALVEYMQSSTAKLQFHGEGTFQLTNTRCPEKSGCECGNAADHDRICGALLQKYGNQCPVATCKDPLKPVGHCCDICGAIISLEYSAGFDIELYRNRILHTFLSLPKNAGVQMAISKVHKPKTFLGIIPRSSVPFIQIVLMDNGTGSQTGTHAEQVAKDIMSDIAEHGESFSIVADSLQAATGSHWSGQGAGSSPGAIIVGVVVGLLVILLLLGIVLILYRKGPLRSLPSVPFSSLWNQKEELDLAGETVNKGFDNPIFDAPLSPAVLAAVRSVDETQEEMASKNNELYFINPLYDETELNV</sequence>
<evidence type="ECO:0000256" key="6">
    <source>
        <dbReference type="ARBA" id="ARBA00022729"/>
    </source>
</evidence>
<evidence type="ECO:0000256" key="5">
    <source>
        <dbReference type="ARBA" id="ARBA00022692"/>
    </source>
</evidence>
<keyword evidence="5 10" id="KW-0812">Transmembrane</keyword>
<dbReference type="InterPro" id="IPR026112">
    <property type="entry name" value="AMN"/>
</dbReference>
<keyword evidence="4" id="KW-1003">Cell membrane</keyword>
<feature type="transmembrane region" description="Helical" evidence="10">
    <location>
        <begin position="383"/>
        <end position="406"/>
    </location>
</feature>
<evidence type="ECO:0000313" key="12">
    <source>
        <dbReference type="Proteomes" id="UP001652642"/>
    </source>
</evidence>
<keyword evidence="8 10" id="KW-1133">Transmembrane helix</keyword>
<accession>A0A6J0TM21</accession>
<proteinExistence type="predicted"/>
<keyword evidence="9 10" id="KW-0472">Membrane</keyword>
<keyword evidence="3" id="KW-0813">Transport</keyword>
<reference evidence="13" key="2">
    <citation type="submission" date="2025-08" db="UniProtKB">
        <authorList>
            <consortium name="RefSeq"/>
        </authorList>
    </citation>
    <scope>IDENTIFICATION</scope>
</reference>
<dbReference type="RefSeq" id="XP_020649267.2">
    <property type="nucleotide sequence ID" value="XM_020793608.2"/>
</dbReference>
<gene>
    <name evidence="13" type="primary">AMN</name>
</gene>
<dbReference type="GO" id="GO:0030139">
    <property type="term" value="C:endocytic vesicle"/>
    <property type="evidence" value="ECO:0007669"/>
    <property type="project" value="TreeGrafter"/>
</dbReference>
<dbReference type="InParanoid" id="A0A6J0TM21"/>
<dbReference type="GO" id="GO:0006898">
    <property type="term" value="P:receptor-mediated endocytosis"/>
    <property type="evidence" value="ECO:0007669"/>
    <property type="project" value="TreeGrafter"/>
</dbReference>
<feature type="signal peptide" evidence="11">
    <location>
        <begin position="1"/>
        <end position="23"/>
    </location>
</feature>
<feature type="chain" id="PRO_5045432097" description="Protein amnionless" evidence="11">
    <location>
        <begin position="24"/>
        <end position="488"/>
    </location>
</feature>
<dbReference type="OrthoDB" id="10067964at2759"/>
<dbReference type="PANTHER" id="PTHR14995:SF2">
    <property type="entry name" value="PROTEIN AMNIONLESS"/>
    <property type="match status" value="1"/>
</dbReference>
<protein>
    <recommendedName>
        <fullName evidence="2">Protein amnionless</fullName>
    </recommendedName>
</protein>
<reference evidence="12" key="1">
    <citation type="submission" date="2025-05" db="UniProtKB">
        <authorList>
            <consortium name="RefSeq"/>
        </authorList>
    </citation>
    <scope>NUCLEOTIDE SEQUENCE [LARGE SCALE GENOMIC DNA]</scope>
</reference>
<keyword evidence="12" id="KW-1185">Reference proteome</keyword>
<keyword evidence="6 11" id="KW-0732">Signal</keyword>
<evidence type="ECO:0000256" key="1">
    <source>
        <dbReference type="ARBA" id="ARBA00004251"/>
    </source>
</evidence>
<evidence type="ECO:0000256" key="10">
    <source>
        <dbReference type="SAM" id="Phobius"/>
    </source>
</evidence>
<dbReference type="Proteomes" id="UP001652642">
    <property type="component" value="Chromosome 1"/>
</dbReference>
<name>A0A6J0TM21_9SAUR</name>
<evidence type="ECO:0000256" key="8">
    <source>
        <dbReference type="ARBA" id="ARBA00022989"/>
    </source>
</evidence>
<dbReference type="AlphaFoldDB" id="A0A6J0TM21"/>
<evidence type="ECO:0000256" key="2">
    <source>
        <dbReference type="ARBA" id="ARBA00021200"/>
    </source>
</evidence>
<dbReference type="CTD" id="81693"/>
<dbReference type="GO" id="GO:0016324">
    <property type="term" value="C:apical plasma membrane"/>
    <property type="evidence" value="ECO:0007669"/>
    <property type="project" value="TreeGrafter"/>
</dbReference>
<evidence type="ECO:0000256" key="11">
    <source>
        <dbReference type="SAM" id="SignalP"/>
    </source>
</evidence>
<dbReference type="PANTHER" id="PTHR14995">
    <property type="entry name" value="AMNIONLESS"/>
    <property type="match status" value="1"/>
</dbReference>
<evidence type="ECO:0000313" key="13">
    <source>
        <dbReference type="RefSeq" id="XP_020649267.2"/>
    </source>
</evidence>
<evidence type="ECO:0000256" key="9">
    <source>
        <dbReference type="ARBA" id="ARBA00023136"/>
    </source>
</evidence>
<evidence type="ECO:0000256" key="4">
    <source>
        <dbReference type="ARBA" id="ARBA00022475"/>
    </source>
</evidence>
<dbReference type="GO" id="GO:0015031">
    <property type="term" value="P:protein transport"/>
    <property type="evidence" value="ECO:0007669"/>
    <property type="project" value="UniProtKB-KW"/>
</dbReference>
<comment type="subcellular location">
    <subcellularLocation>
        <location evidence="1">Cell membrane</location>
        <topology evidence="1">Single-pass type I membrane protein</topology>
    </subcellularLocation>
</comment>
<evidence type="ECO:0000256" key="3">
    <source>
        <dbReference type="ARBA" id="ARBA00022448"/>
    </source>
</evidence>
<dbReference type="Pfam" id="PF14828">
    <property type="entry name" value="Amnionless"/>
    <property type="match status" value="1"/>
</dbReference>
<keyword evidence="7" id="KW-0653">Protein transport</keyword>
<evidence type="ECO:0000256" key="7">
    <source>
        <dbReference type="ARBA" id="ARBA00022927"/>
    </source>
</evidence>